<dbReference type="InterPro" id="IPR036271">
    <property type="entry name" value="Tet_transcr_reg_TetR-rel_C_sf"/>
</dbReference>
<accession>A0A1H0J6F5</accession>
<dbReference type="GO" id="GO:0000976">
    <property type="term" value="F:transcription cis-regulatory region binding"/>
    <property type="evidence" value="ECO:0007669"/>
    <property type="project" value="TreeGrafter"/>
</dbReference>
<dbReference type="Proteomes" id="UP000199004">
    <property type="component" value="Unassembled WGS sequence"/>
</dbReference>
<keyword evidence="1 2" id="KW-0238">DNA-binding</keyword>
<dbReference type="PANTHER" id="PTHR30055">
    <property type="entry name" value="HTH-TYPE TRANSCRIPTIONAL REGULATOR RUTR"/>
    <property type="match status" value="1"/>
</dbReference>
<feature type="DNA-binding region" description="H-T-H motif" evidence="2">
    <location>
        <begin position="32"/>
        <end position="51"/>
    </location>
</feature>
<evidence type="ECO:0000259" key="3">
    <source>
        <dbReference type="PROSITE" id="PS50977"/>
    </source>
</evidence>
<keyword evidence="5" id="KW-1185">Reference proteome</keyword>
<dbReference type="PANTHER" id="PTHR30055:SF226">
    <property type="entry name" value="HTH-TYPE TRANSCRIPTIONAL REGULATOR PKSA"/>
    <property type="match status" value="1"/>
</dbReference>
<evidence type="ECO:0000313" key="5">
    <source>
        <dbReference type="Proteomes" id="UP000199004"/>
    </source>
</evidence>
<dbReference type="InterPro" id="IPR009057">
    <property type="entry name" value="Homeodomain-like_sf"/>
</dbReference>
<name>A0A1H0J6F5_9ACTN</name>
<protein>
    <submittedName>
        <fullName evidence="4">Transcriptional regulator, TetR family</fullName>
    </submittedName>
</protein>
<dbReference type="Pfam" id="PF00440">
    <property type="entry name" value="TetR_N"/>
    <property type="match status" value="1"/>
</dbReference>
<gene>
    <name evidence="4" type="ORF">SAMN05192576_3920</name>
</gene>
<dbReference type="Gene3D" id="1.10.357.10">
    <property type="entry name" value="Tetracycline Repressor, domain 2"/>
    <property type="match status" value="1"/>
</dbReference>
<dbReference type="SUPFAM" id="SSF48498">
    <property type="entry name" value="Tetracyclin repressor-like, C-terminal domain"/>
    <property type="match status" value="1"/>
</dbReference>
<evidence type="ECO:0000256" key="2">
    <source>
        <dbReference type="PROSITE-ProRule" id="PRU00335"/>
    </source>
</evidence>
<dbReference type="STRING" id="1005944.SAMN05192576_3920"/>
<sequence length="198" mass="21745">MSTADDPRRSTRERVLDAAEACLRRDGIRKTSALQVAAEAGVSRAWLYRLFPDKATLLSAALIRRDEAFWVDAQHQVDDADGFAAKIAAAVSLSRAAPLGPLATELRDNEPEAFAEVIGTYVEDIIPGMSWFWQHQLEQAVASGELRPDLDLEAAAEWVMRLVVSFVSVPSVSVDIDDRDSLEKAFTTFLMPALVLSV</sequence>
<evidence type="ECO:0000313" key="4">
    <source>
        <dbReference type="EMBL" id="SDO39103.1"/>
    </source>
</evidence>
<dbReference type="PROSITE" id="PS50977">
    <property type="entry name" value="HTH_TETR_2"/>
    <property type="match status" value="1"/>
</dbReference>
<dbReference type="RefSeq" id="WP_170254356.1">
    <property type="nucleotide sequence ID" value="NZ_BKAE01000012.1"/>
</dbReference>
<dbReference type="GO" id="GO:0003700">
    <property type="term" value="F:DNA-binding transcription factor activity"/>
    <property type="evidence" value="ECO:0007669"/>
    <property type="project" value="TreeGrafter"/>
</dbReference>
<evidence type="ECO:0000256" key="1">
    <source>
        <dbReference type="ARBA" id="ARBA00023125"/>
    </source>
</evidence>
<dbReference type="SUPFAM" id="SSF46689">
    <property type="entry name" value="Homeodomain-like"/>
    <property type="match status" value="1"/>
</dbReference>
<feature type="domain" description="HTH tetR-type" evidence="3">
    <location>
        <begin position="9"/>
        <end position="69"/>
    </location>
</feature>
<dbReference type="InterPro" id="IPR001647">
    <property type="entry name" value="HTH_TetR"/>
</dbReference>
<dbReference type="EMBL" id="FNIC01000008">
    <property type="protein sequence ID" value="SDO39103.1"/>
    <property type="molecule type" value="Genomic_DNA"/>
</dbReference>
<dbReference type="PRINTS" id="PR00455">
    <property type="entry name" value="HTHTETR"/>
</dbReference>
<dbReference type="InterPro" id="IPR050109">
    <property type="entry name" value="HTH-type_TetR-like_transc_reg"/>
</dbReference>
<dbReference type="AlphaFoldDB" id="A0A1H0J6F5"/>
<reference evidence="4 5" key="1">
    <citation type="submission" date="2016-10" db="EMBL/GenBank/DDBJ databases">
        <authorList>
            <person name="de Groot N.N."/>
        </authorList>
    </citation>
    <scope>NUCLEOTIDE SEQUENCE [LARGE SCALE GENOMIC DNA]</scope>
    <source>
        <strain evidence="4 5">CGMCC 1.11147</strain>
    </source>
</reference>
<proteinExistence type="predicted"/>
<organism evidence="4 5">
    <name type="scientific">Nocardioides szechwanensis</name>
    <dbReference type="NCBI Taxonomy" id="1005944"/>
    <lineage>
        <taxon>Bacteria</taxon>
        <taxon>Bacillati</taxon>
        <taxon>Actinomycetota</taxon>
        <taxon>Actinomycetes</taxon>
        <taxon>Propionibacteriales</taxon>
        <taxon>Nocardioidaceae</taxon>
        <taxon>Nocardioides</taxon>
    </lineage>
</organism>